<name>A0A0F9A555_9ZZZZ</name>
<dbReference type="Pfam" id="PF06662">
    <property type="entry name" value="C5-epim_C"/>
    <property type="match status" value="1"/>
</dbReference>
<dbReference type="PANTHER" id="PTHR13174">
    <property type="entry name" value="D-GLUCURONYL C5-EPIMERASE"/>
    <property type="match status" value="1"/>
</dbReference>
<organism evidence="2">
    <name type="scientific">marine sediment metagenome</name>
    <dbReference type="NCBI Taxonomy" id="412755"/>
    <lineage>
        <taxon>unclassified sequences</taxon>
        <taxon>metagenomes</taxon>
        <taxon>ecological metagenomes</taxon>
    </lineage>
</organism>
<feature type="non-terminal residue" evidence="2">
    <location>
        <position position="1"/>
    </location>
</feature>
<dbReference type="PANTHER" id="PTHR13174:SF3">
    <property type="entry name" value="D-GLUCURONYL C5-EPIMERASE"/>
    <property type="match status" value="1"/>
</dbReference>
<dbReference type="InterPro" id="IPR039721">
    <property type="entry name" value="C5-epimerase"/>
</dbReference>
<dbReference type="SUPFAM" id="SSF48208">
    <property type="entry name" value="Six-hairpin glycosidases"/>
    <property type="match status" value="1"/>
</dbReference>
<evidence type="ECO:0000259" key="1">
    <source>
        <dbReference type="Pfam" id="PF06662"/>
    </source>
</evidence>
<dbReference type="InterPro" id="IPR010598">
    <property type="entry name" value="C5-epim_C"/>
</dbReference>
<dbReference type="AlphaFoldDB" id="A0A0F9A555"/>
<reference evidence="2" key="1">
    <citation type="journal article" date="2015" name="Nature">
        <title>Complex archaea that bridge the gap between prokaryotes and eukaryotes.</title>
        <authorList>
            <person name="Spang A."/>
            <person name="Saw J.H."/>
            <person name="Jorgensen S.L."/>
            <person name="Zaremba-Niedzwiedzka K."/>
            <person name="Martijn J."/>
            <person name="Lind A.E."/>
            <person name="van Eijk R."/>
            <person name="Schleper C."/>
            <person name="Guy L."/>
            <person name="Ettema T.J."/>
        </authorList>
    </citation>
    <scope>NUCLEOTIDE SEQUENCE</scope>
</reference>
<feature type="domain" description="D-glucuronyl C5-epimerase C-terminal" evidence="1">
    <location>
        <begin position="41"/>
        <end position="216"/>
    </location>
</feature>
<dbReference type="GO" id="GO:0005975">
    <property type="term" value="P:carbohydrate metabolic process"/>
    <property type="evidence" value="ECO:0007669"/>
    <property type="project" value="InterPro"/>
</dbReference>
<protein>
    <recommendedName>
        <fullName evidence="1">D-glucuronyl C5-epimerase C-terminal domain-containing protein</fullName>
    </recommendedName>
</protein>
<dbReference type="GO" id="GO:0015012">
    <property type="term" value="P:heparan sulfate proteoglycan biosynthetic process"/>
    <property type="evidence" value="ECO:0007669"/>
    <property type="project" value="InterPro"/>
</dbReference>
<dbReference type="GO" id="GO:0005794">
    <property type="term" value="C:Golgi apparatus"/>
    <property type="evidence" value="ECO:0007669"/>
    <property type="project" value="TreeGrafter"/>
</dbReference>
<dbReference type="EMBL" id="LAZR01044422">
    <property type="protein sequence ID" value="KKL04684.1"/>
    <property type="molecule type" value="Genomic_DNA"/>
</dbReference>
<dbReference type="Gene3D" id="1.50.10.20">
    <property type="match status" value="1"/>
</dbReference>
<accession>A0A0F9A555</accession>
<dbReference type="InterPro" id="IPR008928">
    <property type="entry name" value="6-hairpin_glycosidase_sf"/>
</dbReference>
<proteinExistence type="predicted"/>
<comment type="caution">
    <text evidence="2">The sequence shown here is derived from an EMBL/GenBank/DDBJ whole genome shotgun (WGS) entry which is preliminary data.</text>
</comment>
<evidence type="ECO:0000313" key="2">
    <source>
        <dbReference type="EMBL" id="KKL04684.1"/>
    </source>
</evidence>
<dbReference type="GO" id="GO:0047464">
    <property type="term" value="F:heparosan-N-sulfate-glucuronate 5-epimerase activity"/>
    <property type="evidence" value="ECO:0007669"/>
    <property type="project" value="InterPro"/>
</dbReference>
<gene>
    <name evidence="2" type="ORF">LCGC14_2613590</name>
</gene>
<sequence>YGLGNYNLFLDSGDKNFLKEAKIHARWLVENLEKSEKGILVWKHHFEWQYKELLPSGWYSALSQGSGISLLTRMYKETGDDKYIKAAKDAMSSMFIEMENGGVMHTDKSGNVWLEEYMVYPPTHILNGFIWAIWGVWDYYLVTKDKQVLELFKKCMETLKLNIDNYDTGTWSLYDLSKQAMKMVASPFYHSLHIVQLKATYVLTGDKIFEDYADKFYEYQNSRWKRYGALVYKSVFKLLYF</sequence>